<keyword evidence="1" id="KW-0378">Hydrolase</keyword>
<name>A0A7S3A605_9RHOD</name>
<protein>
    <recommendedName>
        <fullName evidence="6">RNA 2',3'-cyclic phosphodiesterase</fullName>
    </recommendedName>
</protein>
<dbReference type="Gene3D" id="3.90.1140.10">
    <property type="entry name" value="Cyclic phosphodiesterase"/>
    <property type="match status" value="1"/>
</dbReference>
<dbReference type="NCBIfam" id="TIGR02258">
    <property type="entry name" value="2_5_ligase"/>
    <property type="match status" value="1"/>
</dbReference>
<evidence type="ECO:0008006" key="6">
    <source>
        <dbReference type="Google" id="ProtNLM"/>
    </source>
</evidence>
<dbReference type="GO" id="GO:0004113">
    <property type="term" value="F:2',3'-cyclic-nucleotide 3'-phosphodiesterase activity"/>
    <property type="evidence" value="ECO:0007669"/>
    <property type="project" value="InterPro"/>
</dbReference>
<evidence type="ECO:0000313" key="2">
    <source>
        <dbReference type="EMBL" id="CAE0062619.1"/>
    </source>
</evidence>
<dbReference type="EMBL" id="HBHW01039981">
    <property type="protein sequence ID" value="CAE0062627.1"/>
    <property type="molecule type" value="Transcribed_RNA"/>
</dbReference>
<evidence type="ECO:0000313" key="5">
    <source>
        <dbReference type="EMBL" id="CAE0062661.1"/>
    </source>
</evidence>
<organism evidence="4">
    <name type="scientific">Rhodosorus marinus</name>
    <dbReference type="NCBI Taxonomy" id="101924"/>
    <lineage>
        <taxon>Eukaryota</taxon>
        <taxon>Rhodophyta</taxon>
        <taxon>Stylonematophyceae</taxon>
        <taxon>Stylonematales</taxon>
        <taxon>Stylonemataceae</taxon>
        <taxon>Rhodosorus</taxon>
    </lineage>
</organism>
<dbReference type="InterPro" id="IPR009097">
    <property type="entry name" value="Cyclic_Pdiesterase"/>
</dbReference>
<dbReference type="SUPFAM" id="SSF55144">
    <property type="entry name" value="LigT-like"/>
    <property type="match status" value="1"/>
</dbReference>
<dbReference type="EMBL" id="HBHW01040018">
    <property type="protein sequence ID" value="CAE0062661.1"/>
    <property type="molecule type" value="Transcribed_RNA"/>
</dbReference>
<dbReference type="GO" id="GO:0008664">
    <property type="term" value="F:RNA 2',3'-cyclic 3'-phosphodiesterase activity"/>
    <property type="evidence" value="ECO:0007669"/>
    <property type="project" value="InterPro"/>
</dbReference>
<dbReference type="EMBL" id="HBHW01039970">
    <property type="protein sequence ID" value="CAE0062619.1"/>
    <property type="molecule type" value="Transcribed_RNA"/>
</dbReference>
<dbReference type="Pfam" id="PF13563">
    <property type="entry name" value="2_5_RNA_ligase2"/>
    <property type="match status" value="1"/>
</dbReference>
<dbReference type="HAMAP" id="MF_01940">
    <property type="entry name" value="RNA_CPDase"/>
    <property type="match status" value="1"/>
</dbReference>
<sequence>MPVPWACGWIAGAKSTFADRRKSSICGMSTRRLFVAVPLSPEIKARIQNVATSVQQGILATADQRRGQILKFVRESDFHITLNFLGNVPPENVDILSRELRPCLMEIKPFRLHLDVLGTFPEKNMNRTRLFWMGVDGDMEALNDLESRVTEIVNEHAIIPDRKPQKPWETFTPHITIARVGMNAKSKTRVTVYEEVHSFEQTNRDS</sequence>
<reference evidence="4" key="1">
    <citation type="submission" date="2021-01" db="EMBL/GenBank/DDBJ databases">
        <authorList>
            <person name="Corre E."/>
            <person name="Pelletier E."/>
            <person name="Niang G."/>
            <person name="Scheremetjew M."/>
            <person name="Finn R."/>
            <person name="Kale V."/>
            <person name="Holt S."/>
            <person name="Cochrane G."/>
            <person name="Meng A."/>
            <person name="Brown T."/>
            <person name="Cohen L."/>
        </authorList>
    </citation>
    <scope>NUCLEOTIDE SEQUENCE</scope>
    <source>
        <strain evidence="4">CCMP 769</strain>
    </source>
</reference>
<evidence type="ECO:0000256" key="1">
    <source>
        <dbReference type="ARBA" id="ARBA00022801"/>
    </source>
</evidence>
<proteinExistence type="inferred from homology"/>
<accession>A0A7S3A605</accession>
<evidence type="ECO:0000313" key="4">
    <source>
        <dbReference type="EMBL" id="CAE0062644.1"/>
    </source>
</evidence>
<dbReference type="PANTHER" id="PTHR35561:SF1">
    <property type="entry name" value="RNA 2',3'-CYCLIC PHOSPHODIESTERASE"/>
    <property type="match status" value="1"/>
</dbReference>
<dbReference type="AlphaFoldDB" id="A0A7S3A605"/>
<dbReference type="PANTHER" id="PTHR35561">
    <property type="entry name" value="RNA 2',3'-CYCLIC PHOSPHODIESTERASE"/>
    <property type="match status" value="1"/>
</dbReference>
<dbReference type="InterPro" id="IPR004175">
    <property type="entry name" value="RNA_CPDase"/>
</dbReference>
<evidence type="ECO:0000313" key="3">
    <source>
        <dbReference type="EMBL" id="CAE0062627.1"/>
    </source>
</evidence>
<dbReference type="EMBL" id="HBHW01039999">
    <property type="protein sequence ID" value="CAE0062644.1"/>
    <property type="molecule type" value="Transcribed_RNA"/>
</dbReference>
<gene>
    <name evidence="2" type="ORF">RMAR00112_LOCUS30690</name>
    <name evidence="3" type="ORF">RMAR00112_LOCUS30698</name>
    <name evidence="4" type="ORF">RMAR00112_LOCUS30715</name>
    <name evidence="5" type="ORF">RMAR00112_LOCUS30732</name>
</gene>